<keyword evidence="5 6" id="KW-0472">Membrane</keyword>
<dbReference type="CDD" id="cd06662">
    <property type="entry name" value="SURF1"/>
    <property type="match status" value="1"/>
</dbReference>
<evidence type="ECO:0000256" key="1">
    <source>
        <dbReference type="ARBA" id="ARBA00004370"/>
    </source>
</evidence>
<evidence type="ECO:0000256" key="4">
    <source>
        <dbReference type="ARBA" id="ARBA00022989"/>
    </source>
</evidence>
<protein>
    <recommendedName>
        <fullName evidence="6">SURF1-like protein</fullName>
    </recommendedName>
</protein>
<dbReference type="PANTHER" id="PTHR23427:SF2">
    <property type="entry name" value="SURFEIT LOCUS PROTEIN 1"/>
    <property type="match status" value="1"/>
</dbReference>
<keyword evidence="3 6" id="KW-0812">Transmembrane</keyword>
<dbReference type="PROSITE" id="PS50895">
    <property type="entry name" value="SURF1"/>
    <property type="match status" value="1"/>
</dbReference>
<dbReference type="PANTHER" id="PTHR23427">
    <property type="entry name" value="SURFEIT LOCUS PROTEIN"/>
    <property type="match status" value="1"/>
</dbReference>
<feature type="transmembrane region" description="Helical" evidence="6">
    <location>
        <begin position="217"/>
        <end position="234"/>
    </location>
</feature>
<evidence type="ECO:0000313" key="8">
    <source>
        <dbReference type="EMBL" id="XBO43510.1"/>
    </source>
</evidence>
<comment type="similarity">
    <text evidence="2 6">Belongs to the SURF1 family.</text>
</comment>
<evidence type="ECO:0000256" key="6">
    <source>
        <dbReference type="RuleBase" id="RU363076"/>
    </source>
</evidence>
<keyword evidence="6" id="KW-1003">Cell membrane</keyword>
<comment type="subcellular location">
    <subcellularLocation>
        <location evidence="6">Cell membrane</location>
        <topology evidence="6">Multi-pass membrane protein</topology>
    </subcellularLocation>
    <subcellularLocation>
        <location evidence="1">Membrane</location>
    </subcellularLocation>
</comment>
<comment type="caution">
    <text evidence="6">Lacks conserved residue(s) required for the propagation of feature annotation.</text>
</comment>
<proteinExistence type="inferred from homology"/>
<dbReference type="InterPro" id="IPR045214">
    <property type="entry name" value="Surf1/Surf4"/>
</dbReference>
<dbReference type="GO" id="GO:0005886">
    <property type="term" value="C:plasma membrane"/>
    <property type="evidence" value="ECO:0007669"/>
    <property type="project" value="UniProtKB-SubCell"/>
</dbReference>
<gene>
    <name evidence="8" type="ORF">ABEG17_18400</name>
</gene>
<reference evidence="8" key="1">
    <citation type="submission" date="2024-05" db="EMBL/GenBank/DDBJ databases">
        <authorList>
            <person name="Kim S."/>
            <person name="Heo J."/>
            <person name="Choi H."/>
            <person name="Choi Y."/>
            <person name="Kwon S.-W."/>
            <person name="Kim Y."/>
        </authorList>
    </citation>
    <scope>NUCLEOTIDE SEQUENCE</scope>
    <source>
        <strain evidence="8">KACC 23699</strain>
    </source>
</reference>
<organism evidence="8">
    <name type="scientific">Pedococcus sp. KACC 23699</name>
    <dbReference type="NCBI Taxonomy" id="3149228"/>
    <lineage>
        <taxon>Bacteria</taxon>
        <taxon>Bacillati</taxon>
        <taxon>Actinomycetota</taxon>
        <taxon>Actinomycetes</taxon>
        <taxon>Micrococcales</taxon>
        <taxon>Intrasporangiaceae</taxon>
        <taxon>Pedococcus</taxon>
    </lineage>
</organism>
<evidence type="ECO:0000256" key="2">
    <source>
        <dbReference type="ARBA" id="ARBA00007165"/>
    </source>
</evidence>
<evidence type="ECO:0000256" key="3">
    <source>
        <dbReference type="ARBA" id="ARBA00022692"/>
    </source>
</evidence>
<keyword evidence="4 6" id="KW-1133">Transmembrane helix</keyword>
<dbReference type="AlphaFoldDB" id="A0AAU7JTD4"/>
<accession>A0AAU7JTD4</accession>
<dbReference type="Pfam" id="PF02104">
    <property type="entry name" value="SURF1"/>
    <property type="match status" value="1"/>
</dbReference>
<dbReference type="InterPro" id="IPR002994">
    <property type="entry name" value="Surf1/Shy1"/>
</dbReference>
<name>A0AAU7JTD4_9MICO</name>
<sequence>MLRVLFSRRWLGALAAALVFAIAAFFLGQWQWHRYEGKAAKADRINTHYNAPPKPVTDVLTTAPMPLAEDWTRVTARGRYAVDQTLLVRNRPYEGTYGYEVLVPFTADTGGTVLVDRGWVQNAATAQALPSVPAAPTTEVTVTGWVRQSEPSLGRTLPAGQLASINLAEAARQVSRPLLGAYVILEVERLPDGTAPPRPRALEAPDTDLGPHQAYAFQWWMGMVGVFVLVGFGVRRDYRDGLDDRALAHATAYGGPPPPPRQKKTRIWDEEDG</sequence>
<dbReference type="RefSeq" id="WP_406830948.1">
    <property type="nucleotide sequence ID" value="NZ_CP157483.1"/>
</dbReference>
<feature type="region of interest" description="Disordered" evidence="7">
    <location>
        <begin position="249"/>
        <end position="273"/>
    </location>
</feature>
<dbReference type="EMBL" id="CP157483">
    <property type="protein sequence ID" value="XBO43510.1"/>
    <property type="molecule type" value="Genomic_DNA"/>
</dbReference>
<evidence type="ECO:0000256" key="7">
    <source>
        <dbReference type="SAM" id="MobiDB-lite"/>
    </source>
</evidence>
<evidence type="ECO:0000256" key="5">
    <source>
        <dbReference type="ARBA" id="ARBA00023136"/>
    </source>
</evidence>